<feature type="transmembrane region" description="Helical" evidence="7">
    <location>
        <begin position="20"/>
        <end position="36"/>
    </location>
</feature>
<dbReference type="Pfam" id="PF02397">
    <property type="entry name" value="Bac_transf"/>
    <property type="match status" value="1"/>
</dbReference>
<evidence type="ECO:0000256" key="4">
    <source>
        <dbReference type="ARBA" id="ARBA00022692"/>
    </source>
</evidence>
<feature type="transmembrane region" description="Helical" evidence="7">
    <location>
        <begin position="48"/>
        <end position="67"/>
    </location>
</feature>
<dbReference type="RefSeq" id="WP_309655957.1">
    <property type="nucleotide sequence ID" value="NZ_JARWAN010000012.1"/>
</dbReference>
<keyword evidence="4 7" id="KW-0812">Transmembrane</keyword>
<feature type="domain" description="Bacterial sugar transferase" evidence="8">
    <location>
        <begin position="270"/>
        <end position="453"/>
    </location>
</feature>
<evidence type="ECO:0000256" key="7">
    <source>
        <dbReference type="SAM" id="Phobius"/>
    </source>
</evidence>
<dbReference type="InterPro" id="IPR003362">
    <property type="entry name" value="Bact_transf"/>
</dbReference>
<protein>
    <submittedName>
        <fullName evidence="9">Undecaprenyl-phosphate glucose phosphotransferase</fullName>
        <ecNumber evidence="9">2.7.8.31</ecNumber>
    </submittedName>
</protein>
<evidence type="ECO:0000313" key="10">
    <source>
        <dbReference type="Proteomes" id="UP001254564"/>
    </source>
</evidence>
<evidence type="ECO:0000313" key="9">
    <source>
        <dbReference type="EMBL" id="MDR5899066.1"/>
    </source>
</evidence>
<dbReference type="EMBL" id="JARWAN010000012">
    <property type="protein sequence ID" value="MDR5899066.1"/>
    <property type="molecule type" value="Genomic_DNA"/>
</dbReference>
<evidence type="ECO:0000256" key="6">
    <source>
        <dbReference type="ARBA" id="ARBA00023136"/>
    </source>
</evidence>
<dbReference type="NCBIfam" id="TIGR03023">
    <property type="entry name" value="WcaJ_sugtrans"/>
    <property type="match status" value="1"/>
</dbReference>
<keyword evidence="5 7" id="KW-1133">Transmembrane helix</keyword>
<sequence>MAADKVQQSSDWQRRAMRCLDAAVVFAGAYVALWFMPHVESTNSDYLFLILIGSLLFPAMGELLSLYQPWRGRSLYSMLGVYTLSWVATILLLSLLLTLLQSVHLFSRVWMGSVAAIVFVIGNATRIGLYLYLRHMRASGRNIKRILLMGPTENLALLESNVINAPHAGYVVYEHYIDDGDKRFLVKVRQLAQQSVFQRDFDEVWLGYPLSEGDRVRQLMALLAAVPATVRYFPELPDIRLLNHRITQVAGLYSLELNYTPLSGSMRVVKNLEDRLLGFLLFVLFLPVMLSIALAIRWKMGSPVLFKQERHGLDGKRFRIYKFRTMSLHESGGAKIKQAICGDPRVTKLGLFLRRTSFDELPQLYNVLQGRMSLVGPRPHAMDHNDHYKDHINIYMQRHRVKPGMTGWAQVNGLRGITQDVKLMHKRVEYDLYYIDNWSLGFDFKILVMTLTRGFVNSQP</sequence>
<name>A0ABU1H439_9GAMM</name>
<evidence type="ECO:0000256" key="5">
    <source>
        <dbReference type="ARBA" id="ARBA00022989"/>
    </source>
</evidence>
<dbReference type="PANTHER" id="PTHR30576:SF0">
    <property type="entry name" value="UNDECAPRENYL-PHOSPHATE N-ACETYLGALACTOSAMINYL 1-PHOSPHATE TRANSFERASE-RELATED"/>
    <property type="match status" value="1"/>
</dbReference>
<keyword evidence="10" id="KW-1185">Reference proteome</keyword>
<feature type="transmembrane region" description="Helical" evidence="7">
    <location>
        <begin position="109"/>
        <end position="133"/>
    </location>
</feature>
<gene>
    <name evidence="9" type="ORF">QC823_08700</name>
</gene>
<comment type="caution">
    <text evidence="9">The sequence shown here is derived from an EMBL/GenBank/DDBJ whole genome shotgun (WGS) entry which is preliminary data.</text>
</comment>
<feature type="transmembrane region" description="Helical" evidence="7">
    <location>
        <begin position="276"/>
        <end position="298"/>
    </location>
</feature>
<comment type="similarity">
    <text evidence="2">Belongs to the bacterial sugar transferase family.</text>
</comment>
<proteinExistence type="inferred from homology"/>
<evidence type="ECO:0000256" key="1">
    <source>
        <dbReference type="ARBA" id="ARBA00004141"/>
    </source>
</evidence>
<dbReference type="GO" id="GO:0089702">
    <property type="term" value="F:undecaprenyl-phosphate glucose phosphotransferase activity"/>
    <property type="evidence" value="ECO:0007669"/>
    <property type="project" value="UniProtKB-EC"/>
</dbReference>
<feature type="transmembrane region" description="Helical" evidence="7">
    <location>
        <begin position="79"/>
        <end position="103"/>
    </location>
</feature>
<dbReference type="InterPro" id="IPR017473">
    <property type="entry name" value="Undecaprenyl-P_gluc_Ptfrase"/>
</dbReference>
<keyword evidence="6 7" id="KW-0472">Membrane</keyword>
<evidence type="ECO:0000256" key="2">
    <source>
        <dbReference type="ARBA" id="ARBA00006464"/>
    </source>
</evidence>
<dbReference type="EC" id="2.7.8.31" evidence="9"/>
<organism evidence="9 10">
    <name type="scientific">Vreelandella vilamensis</name>
    <dbReference type="NCBI Taxonomy" id="531309"/>
    <lineage>
        <taxon>Bacteria</taxon>
        <taxon>Pseudomonadati</taxon>
        <taxon>Pseudomonadota</taxon>
        <taxon>Gammaproteobacteria</taxon>
        <taxon>Oceanospirillales</taxon>
        <taxon>Halomonadaceae</taxon>
        <taxon>Vreelandella</taxon>
    </lineage>
</organism>
<dbReference type="Pfam" id="PF13727">
    <property type="entry name" value="CoA_binding_3"/>
    <property type="match status" value="1"/>
</dbReference>
<reference evidence="9 10" key="1">
    <citation type="submission" date="2023-04" db="EMBL/GenBank/DDBJ databases">
        <title>A long-awaited taxogenomic arrangement of the family Halomonadaceae.</title>
        <authorList>
            <person name="De La Haba R."/>
            <person name="Chuvochina M."/>
            <person name="Wittouck S."/>
            <person name="Arahal D.R."/>
            <person name="Sanchez-Porro C."/>
            <person name="Hugenholtz P."/>
            <person name="Ventosa A."/>
        </authorList>
    </citation>
    <scope>NUCLEOTIDE SEQUENCE [LARGE SCALE GENOMIC DNA]</scope>
    <source>
        <strain evidence="9 10">DSM 21020</strain>
    </source>
</reference>
<accession>A0ABU1H439</accession>
<comment type="subcellular location">
    <subcellularLocation>
        <location evidence="1">Membrane</location>
        <topology evidence="1">Multi-pass membrane protein</topology>
    </subcellularLocation>
</comment>
<evidence type="ECO:0000259" key="8">
    <source>
        <dbReference type="Pfam" id="PF02397"/>
    </source>
</evidence>
<dbReference type="InterPro" id="IPR017475">
    <property type="entry name" value="EPS_sugar_tfrase"/>
</dbReference>
<dbReference type="NCBIfam" id="TIGR03025">
    <property type="entry name" value="EPS_sugtrans"/>
    <property type="match status" value="1"/>
</dbReference>
<dbReference type="PANTHER" id="PTHR30576">
    <property type="entry name" value="COLANIC BIOSYNTHESIS UDP-GLUCOSE LIPID CARRIER TRANSFERASE"/>
    <property type="match status" value="1"/>
</dbReference>
<keyword evidence="3 9" id="KW-0808">Transferase</keyword>
<evidence type="ECO:0000256" key="3">
    <source>
        <dbReference type="ARBA" id="ARBA00022679"/>
    </source>
</evidence>
<dbReference type="Proteomes" id="UP001254564">
    <property type="component" value="Unassembled WGS sequence"/>
</dbReference>